<organism evidence="1 2">
    <name type="scientific">Streblomastix strix</name>
    <dbReference type="NCBI Taxonomy" id="222440"/>
    <lineage>
        <taxon>Eukaryota</taxon>
        <taxon>Metamonada</taxon>
        <taxon>Preaxostyla</taxon>
        <taxon>Oxymonadida</taxon>
        <taxon>Streblomastigidae</taxon>
        <taxon>Streblomastix</taxon>
    </lineage>
</organism>
<accession>A0A5J4WSB4</accession>
<proteinExistence type="predicted"/>
<dbReference type="Proteomes" id="UP000324800">
    <property type="component" value="Unassembled WGS sequence"/>
</dbReference>
<dbReference type="AlphaFoldDB" id="A0A5J4WSB4"/>
<dbReference type="EMBL" id="SNRW01001291">
    <property type="protein sequence ID" value="KAA6396989.1"/>
    <property type="molecule type" value="Genomic_DNA"/>
</dbReference>
<comment type="caution">
    <text evidence="1">The sequence shown here is derived from an EMBL/GenBank/DDBJ whole genome shotgun (WGS) entry which is preliminary data.</text>
</comment>
<sequence length="80" mass="9493">MSLMKNFHQDIRFDLVVARSHKPRQSIWFLVGQSLDGFYFNQPHYLRIVSVLDKLLKLFFDQMWVSDSTIFKTSLLVPVC</sequence>
<reference evidence="1 2" key="1">
    <citation type="submission" date="2019-03" db="EMBL/GenBank/DDBJ databases">
        <title>Single cell metagenomics reveals metabolic interactions within the superorganism composed of flagellate Streblomastix strix and complex community of Bacteroidetes bacteria on its surface.</title>
        <authorList>
            <person name="Treitli S.C."/>
            <person name="Kolisko M."/>
            <person name="Husnik F."/>
            <person name="Keeling P."/>
            <person name="Hampl V."/>
        </authorList>
    </citation>
    <scope>NUCLEOTIDE SEQUENCE [LARGE SCALE GENOMIC DNA]</scope>
    <source>
        <strain evidence="1">ST1C</strain>
    </source>
</reference>
<gene>
    <name evidence="1" type="ORF">EZS28_007488</name>
</gene>
<protein>
    <submittedName>
        <fullName evidence="1">Uncharacterized protein</fullName>
    </submittedName>
</protein>
<evidence type="ECO:0000313" key="1">
    <source>
        <dbReference type="EMBL" id="KAA6396989.1"/>
    </source>
</evidence>
<evidence type="ECO:0000313" key="2">
    <source>
        <dbReference type="Proteomes" id="UP000324800"/>
    </source>
</evidence>
<name>A0A5J4WSB4_9EUKA</name>